<dbReference type="InterPro" id="IPR023296">
    <property type="entry name" value="Glyco_hydro_beta-prop_sf"/>
</dbReference>
<reference evidence="7 8" key="1">
    <citation type="journal article" date="2019" name="Int. J. Syst. Evol. Microbiol.">
        <title>The Global Catalogue of Microorganisms (GCM) 10K type strain sequencing project: providing services to taxonomists for standard genome sequencing and annotation.</title>
        <authorList>
            <consortium name="The Broad Institute Genomics Platform"/>
            <consortium name="The Broad Institute Genome Sequencing Center for Infectious Disease"/>
            <person name="Wu L."/>
            <person name="Ma J."/>
        </authorList>
    </citation>
    <scope>NUCLEOTIDE SEQUENCE [LARGE SCALE GENOMIC DNA]</scope>
    <source>
        <strain evidence="7 8">JCM 15503</strain>
    </source>
</reference>
<dbReference type="PANTHER" id="PTHR42800:SF1">
    <property type="entry name" value="EXOINULINASE INUD (AFU_ORTHOLOGUE AFUA_5G00480)"/>
    <property type="match status" value="1"/>
</dbReference>
<comment type="similarity">
    <text evidence="1 4">Belongs to the glycosyl hydrolase 32 family.</text>
</comment>
<dbReference type="InterPro" id="IPR013320">
    <property type="entry name" value="ConA-like_dom_sf"/>
</dbReference>
<sequence>MPTTDADQHAWRPRYHFSPKRHWMNDPNGLVHFDGEYHLYYQYNPQGDDWGNISWGHAVSTDLTHWQELPVAIPATDRLMAFSGSIVVDHANRGGFAPAGATVPALVAFFTGFDPGTKIQSQHLAFSLDRGRTFTPYAGNPVLDIGSTEFRDPKVFWHEPTQRFVMLVVVALEQQVWFYTSRNLVEWTRVSTFGPAGSADGNIWEVPELFALSVDDDPTRKRWVLIVSVNHGSLWGGSGVQYFIGDFDGTRFVADDAQPPTLWADHGRDFYAPIMFANMPDERVLWLGWCSNWEYARELPTQPWRGQQSAPRELSLVTTPRGLRLRQRMAAEMKALVGPEPLFTARENSAHMTAASLAQAGIQGRQLMVRLRALRAGLDSPIGLELLKGAGESVKVGFDPERNSFFINRSCAAPRFKGQSERHDAQRLSNANEIEIEAWIDGSLIEVLADGGSVALTDLVYARPDASCLGLFHGAAATVSLLEVHAMQATLCSPDGLQVEARHL</sequence>
<evidence type="ECO:0000259" key="6">
    <source>
        <dbReference type="Pfam" id="PF08244"/>
    </source>
</evidence>
<dbReference type="SMART" id="SM00640">
    <property type="entry name" value="Glyco_32"/>
    <property type="match status" value="1"/>
</dbReference>
<organism evidence="7 8">
    <name type="scientific">Ideonella azotifigens</name>
    <dbReference type="NCBI Taxonomy" id="513160"/>
    <lineage>
        <taxon>Bacteria</taxon>
        <taxon>Pseudomonadati</taxon>
        <taxon>Pseudomonadota</taxon>
        <taxon>Betaproteobacteria</taxon>
        <taxon>Burkholderiales</taxon>
        <taxon>Sphaerotilaceae</taxon>
        <taxon>Ideonella</taxon>
    </lineage>
</organism>
<keyword evidence="2 4" id="KW-0378">Hydrolase</keyword>
<evidence type="ECO:0008006" key="9">
    <source>
        <dbReference type="Google" id="ProtNLM"/>
    </source>
</evidence>
<evidence type="ECO:0000259" key="5">
    <source>
        <dbReference type="Pfam" id="PF00251"/>
    </source>
</evidence>
<dbReference type="Pfam" id="PF08244">
    <property type="entry name" value="Glyco_hydro_32C"/>
    <property type="match status" value="1"/>
</dbReference>
<dbReference type="Proteomes" id="UP001500279">
    <property type="component" value="Unassembled WGS sequence"/>
</dbReference>
<keyword evidence="3 4" id="KW-0326">Glycosidase</keyword>
<evidence type="ECO:0000256" key="1">
    <source>
        <dbReference type="ARBA" id="ARBA00009902"/>
    </source>
</evidence>
<accession>A0ABN1K4X0</accession>
<keyword evidence="8" id="KW-1185">Reference proteome</keyword>
<dbReference type="InterPro" id="IPR013148">
    <property type="entry name" value="Glyco_hydro_32_N"/>
</dbReference>
<dbReference type="Gene3D" id="2.115.10.20">
    <property type="entry name" value="Glycosyl hydrolase domain, family 43"/>
    <property type="match status" value="1"/>
</dbReference>
<proteinExistence type="inferred from homology"/>
<evidence type="ECO:0000256" key="4">
    <source>
        <dbReference type="RuleBase" id="RU362110"/>
    </source>
</evidence>
<evidence type="ECO:0000313" key="7">
    <source>
        <dbReference type="EMBL" id="GAA0754884.1"/>
    </source>
</evidence>
<name>A0ABN1K4X0_9BURK</name>
<evidence type="ECO:0000256" key="3">
    <source>
        <dbReference type="ARBA" id="ARBA00023295"/>
    </source>
</evidence>
<protein>
    <recommendedName>
        <fullName evidence="9">Glycoside hydrolase family 32 protein</fullName>
    </recommendedName>
</protein>
<dbReference type="Gene3D" id="2.60.120.560">
    <property type="entry name" value="Exo-inulinase, domain 1"/>
    <property type="match status" value="1"/>
</dbReference>
<dbReference type="EMBL" id="BAAAEW010000021">
    <property type="protein sequence ID" value="GAA0754884.1"/>
    <property type="molecule type" value="Genomic_DNA"/>
</dbReference>
<feature type="domain" description="Glycosyl hydrolase family 32 C-terminal" evidence="6">
    <location>
        <begin position="359"/>
        <end position="484"/>
    </location>
</feature>
<dbReference type="PANTHER" id="PTHR42800">
    <property type="entry name" value="EXOINULINASE INUD (AFU_ORTHOLOGUE AFUA_5G00480)"/>
    <property type="match status" value="1"/>
</dbReference>
<dbReference type="CDD" id="cd18622">
    <property type="entry name" value="GH32_Inu-like"/>
    <property type="match status" value="1"/>
</dbReference>
<gene>
    <name evidence="7" type="ORF">GCM10009107_31810</name>
</gene>
<dbReference type="InterPro" id="IPR013189">
    <property type="entry name" value="Glyco_hydro_32_C"/>
</dbReference>
<comment type="caution">
    <text evidence="7">The sequence shown here is derived from an EMBL/GenBank/DDBJ whole genome shotgun (WGS) entry which is preliminary data.</text>
</comment>
<evidence type="ECO:0000313" key="8">
    <source>
        <dbReference type="Proteomes" id="UP001500279"/>
    </source>
</evidence>
<evidence type="ECO:0000256" key="2">
    <source>
        <dbReference type="ARBA" id="ARBA00022801"/>
    </source>
</evidence>
<dbReference type="InterPro" id="IPR018053">
    <property type="entry name" value="Glyco_hydro_32_AS"/>
</dbReference>
<feature type="domain" description="Glycosyl hydrolase family 32 N-terminal" evidence="5">
    <location>
        <begin position="16"/>
        <end position="318"/>
    </location>
</feature>
<dbReference type="InterPro" id="IPR001362">
    <property type="entry name" value="Glyco_hydro_32"/>
</dbReference>
<dbReference type="SUPFAM" id="SSF49899">
    <property type="entry name" value="Concanavalin A-like lectins/glucanases"/>
    <property type="match status" value="1"/>
</dbReference>
<dbReference type="Pfam" id="PF00251">
    <property type="entry name" value="Glyco_hydro_32N"/>
    <property type="match status" value="1"/>
</dbReference>
<dbReference type="PROSITE" id="PS00609">
    <property type="entry name" value="GLYCOSYL_HYDROL_F32"/>
    <property type="match status" value="1"/>
</dbReference>
<dbReference type="SUPFAM" id="SSF75005">
    <property type="entry name" value="Arabinanase/levansucrase/invertase"/>
    <property type="match status" value="1"/>
</dbReference>